<gene>
    <name evidence="2" type="ORF">C7Y72_12450</name>
</gene>
<feature type="transmembrane region" description="Helical" evidence="1">
    <location>
        <begin position="74"/>
        <end position="93"/>
    </location>
</feature>
<organism evidence="2 3">
    <name type="scientific">Paraconexibacter algicola</name>
    <dbReference type="NCBI Taxonomy" id="2133960"/>
    <lineage>
        <taxon>Bacteria</taxon>
        <taxon>Bacillati</taxon>
        <taxon>Actinomycetota</taxon>
        <taxon>Thermoleophilia</taxon>
        <taxon>Solirubrobacterales</taxon>
        <taxon>Paraconexibacteraceae</taxon>
        <taxon>Paraconexibacter</taxon>
    </lineage>
</organism>
<reference evidence="2 3" key="1">
    <citation type="submission" date="2018-03" db="EMBL/GenBank/DDBJ databases">
        <title>Aquarubrobacter algicola gen. nov., sp. nov., a novel actinobacterium isolated from shallow eutrophic lake during the end of cyanobacterial harmful algal blooms.</title>
        <authorList>
            <person name="Chun S.J."/>
        </authorList>
    </citation>
    <scope>NUCLEOTIDE SEQUENCE [LARGE SCALE GENOMIC DNA]</scope>
    <source>
        <strain evidence="2 3">Seoho-28</strain>
    </source>
</reference>
<evidence type="ECO:0000256" key="1">
    <source>
        <dbReference type="SAM" id="Phobius"/>
    </source>
</evidence>
<dbReference type="RefSeq" id="WP_107569037.1">
    <property type="nucleotide sequence ID" value="NZ_PYYB01000001.1"/>
</dbReference>
<evidence type="ECO:0000313" key="3">
    <source>
        <dbReference type="Proteomes" id="UP000240739"/>
    </source>
</evidence>
<comment type="caution">
    <text evidence="2">The sequence shown here is derived from an EMBL/GenBank/DDBJ whole genome shotgun (WGS) entry which is preliminary data.</text>
</comment>
<keyword evidence="1" id="KW-1133">Transmembrane helix</keyword>
<evidence type="ECO:0000313" key="2">
    <source>
        <dbReference type="EMBL" id="PTL60392.1"/>
    </source>
</evidence>
<name>A0A2T4UMC7_9ACTN</name>
<sequence>MDRARLRQLWDRGQHGWPRSYPVAQFPNAPLLVYLAAWLGRQLSDGDTRTAFDALGRVALACWAYDELRYGVNLFRRGLGAVALVAITVGLAADLG</sequence>
<dbReference type="AlphaFoldDB" id="A0A2T4UMC7"/>
<keyword evidence="1" id="KW-0812">Transmembrane</keyword>
<keyword evidence="3" id="KW-1185">Reference proteome</keyword>
<protein>
    <submittedName>
        <fullName evidence="2">Uncharacterized protein</fullName>
    </submittedName>
</protein>
<accession>A0A2T4UMC7</accession>
<dbReference type="Proteomes" id="UP000240739">
    <property type="component" value="Unassembled WGS sequence"/>
</dbReference>
<dbReference type="OrthoDB" id="3790005at2"/>
<proteinExistence type="predicted"/>
<dbReference type="EMBL" id="PYYB01000001">
    <property type="protein sequence ID" value="PTL60392.1"/>
    <property type="molecule type" value="Genomic_DNA"/>
</dbReference>
<keyword evidence="1" id="KW-0472">Membrane</keyword>